<organism evidence="2 3">
    <name type="scientific">Aaosphaeria arxii CBS 175.79</name>
    <dbReference type="NCBI Taxonomy" id="1450172"/>
    <lineage>
        <taxon>Eukaryota</taxon>
        <taxon>Fungi</taxon>
        <taxon>Dikarya</taxon>
        <taxon>Ascomycota</taxon>
        <taxon>Pezizomycotina</taxon>
        <taxon>Dothideomycetes</taxon>
        <taxon>Pleosporomycetidae</taxon>
        <taxon>Pleosporales</taxon>
        <taxon>Pleosporales incertae sedis</taxon>
        <taxon>Aaosphaeria</taxon>
    </lineage>
</organism>
<gene>
    <name evidence="2" type="ORF">BU24DRAFT_179568</name>
</gene>
<dbReference type="PROSITE" id="PS51257">
    <property type="entry name" value="PROKAR_LIPOPROTEIN"/>
    <property type="match status" value="1"/>
</dbReference>
<evidence type="ECO:0000313" key="2">
    <source>
        <dbReference type="EMBL" id="KAF2015496.1"/>
    </source>
</evidence>
<dbReference type="EMBL" id="ML978069">
    <property type="protein sequence ID" value="KAF2015496.1"/>
    <property type="molecule type" value="Genomic_DNA"/>
</dbReference>
<keyword evidence="1" id="KW-1133">Transmembrane helix</keyword>
<proteinExistence type="predicted"/>
<dbReference type="AlphaFoldDB" id="A0A6A5XRH4"/>
<keyword evidence="3" id="KW-1185">Reference proteome</keyword>
<keyword evidence="1" id="KW-0812">Transmembrane</keyword>
<reference evidence="2" key="1">
    <citation type="journal article" date="2020" name="Stud. Mycol.">
        <title>101 Dothideomycetes genomes: a test case for predicting lifestyles and emergence of pathogens.</title>
        <authorList>
            <person name="Haridas S."/>
            <person name="Albert R."/>
            <person name="Binder M."/>
            <person name="Bloem J."/>
            <person name="Labutti K."/>
            <person name="Salamov A."/>
            <person name="Andreopoulos B."/>
            <person name="Baker S."/>
            <person name="Barry K."/>
            <person name="Bills G."/>
            <person name="Bluhm B."/>
            <person name="Cannon C."/>
            <person name="Castanera R."/>
            <person name="Culley D."/>
            <person name="Daum C."/>
            <person name="Ezra D."/>
            <person name="Gonzalez J."/>
            <person name="Henrissat B."/>
            <person name="Kuo A."/>
            <person name="Liang C."/>
            <person name="Lipzen A."/>
            <person name="Lutzoni F."/>
            <person name="Magnuson J."/>
            <person name="Mondo S."/>
            <person name="Nolan M."/>
            <person name="Ohm R."/>
            <person name="Pangilinan J."/>
            <person name="Park H.-J."/>
            <person name="Ramirez L."/>
            <person name="Alfaro M."/>
            <person name="Sun H."/>
            <person name="Tritt A."/>
            <person name="Yoshinaga Y."/>
            <person name="Zwiers L.-H."/>
            <person name="Turgeon B."/>
            <person name="Goodwin S."/>
            <person name="Spatafora J."/>
            <person name="Crous P."/>
            <person name="Grigoriev I."/>
        </authorList>
    </citation>
    <scope>NUCLEOTIDE SEQUENCE</scope>
    <source>
        <strain evidence="2">CBS 175.79</strain>
    </source>
</reference>
<evidence type="ECO:0000313" key="3">
    <source>
        <dbReference type="Proteomes" id="UP000799778"/>
    </source>
</evidence>
<dbReference type="RefSeq" id="XP_033383835.1">
    <property type="nucleotide sequence ID" value="XM_033521597.1"/>
</dbReference>
<dbReference type="GeneID" id="54278994"/>
<feature type="transmembrane region" description="Helical" evidence="1">
    <location>
        <begin position="42"/>
        <end position="67"/>
    </location>
</feature>
<evidence type="ECO:0000256" key="1">
    <source>
        <dbReference type="SAM" id="Phobius"/>
    </source>
</evidence>
<sequence length="144" mass="16788">MSKSKLTYFFFLIFAACVIAIYVAYFILLFPTLIQYRRSWPVYAILAILFPVAFLVGLLGFCVYYILQWRKAKRRRENEQTELEEKAEDKIYIEELMDAKKPRAVKFRDSHSSEGSSNIMWELESTGFEDIELGGPSPMPKAHV</sequence>
<accession>A0A6A5XRH4</accession>
<name>A0A6A5XRH4_9PLEO</name>
<dbReference type="Proteomes" id="UP000799778">
    <property type="component" value="Unassembled WGS sequence"/>
</dbReference>
<protein>
    <submittedName>
        <fullName evidence="2">Uncharacterized protein</fullName>
    </submittedName>
</protein>
<feature type="transmembrane region" description="Helical" evidence="1">
    <location>
        <begin position="7"/>
        <end position="30"/>
    </location>
</feature>
<keyword evidence="1" id="KW-0472">Membrane</keyword>